<feature type="compositionally biased region" description="Low complexity" evidence="1">
    <location>
        <begin position="305"/>
        <end position="318"/>
    </location>
</feature>
<reference evidence="2 3" key="1">
    <citation type="submission" date="2016-04" db="EMBL/GenBank/DDBJ databases">
        <title>A degradative enzymes factory behind the ericoid mycorrhizal symbiosis.</title>
        <authorList>
            <consortium name="DOE Joint Genome Institute"/>
            <person name="Martino E."/>
            <person name="Morin E."/>
            <person name="Grelet G."/>
            <person name="Kuo A."/>
            <person name="Kohler A."/>
            <person name="Daghino S."/>
            <person name="Barry K."/>
            <person name="Choi C."/>
            <person name="Cichocki N."/>
            <person name="Clum A."/>
            <person name="Copeland A."/>
            <person name="Hainaut M."/>
            <person name="Haridas S."/>
            <person name="Labutti K."/>
            <person name="Lindquist E."/>
            <person name="Lipzen A."/>
            <person name="Khouja H.-R."/>
            <person name="Murat C."/>
            <person name="Ohm R."/>
            <person name="Olson A."/>
            <person name="Spatafora J."/>
            <person name="Veneault-Fourrey C."/>
            <person name="Henrissat B."/>
            <person name="Grigoriev I."/>
            <person name="Martin F."/>
            <person name="Perotto S."/>
        </authorList>
    </citation>
    <scope>NUCLEOTIDE SEQUENCE [LARGE SCALE GENOMIC DNA]</scope>
    <source>
        <strain evidence="2 3">F</strain>
    </source>
</reference>
<evidence type="ECO:0000313" key="3">
    <source>
        <dbReference type="Proteomes" id="UP000235786"/>
    </source>
</evidence>
<keyword evidence="3" id="KW-1185">Reference proteome</keyword>
<feature type="region of interest" description="Disordered" evidence="1">
    <location>
        <begin position="193"/>
        <end position="218"/>
    </location>
</feature>
<feature type="compositionally biased region" description="Low complexity" evidence="1">
    <location>
        <begin position="196"/>
        <end position="214"/>
    </location>
</feature>
<accession>A0A2J6SDB5</accession>
<feature type="region of interest" description="Disordered" evidence="1">
    <location>
        <begin position="305"/>
        <end position="346"/>
    </location>
</feature>
<name>A0A2J6SDB5_HYAVF</name>
<dbReference type="GO" id="GO:0003824">
    <property type="term" value="F:catalytic activity"/>
    <property type="evidence" value="ECO:0007669"/>
    <property type="project" value="InterPro"/>
</dbReference>
<dbReference type="STRING" id="1149755.A0A2J6SDB5"/>
<feature type="region of interest" description="Disordered" evidence="1">
    <location>
        <begin position="74"/>
        <end position="97"/>
    </location>
</feature>
<dbReference type="SUPFAM" id="SSF53927">
    <property type="entry name" value="Cytidine deaminase-like"/>
    <property type="match status" value="1"/>
</dbReference>
<dbReference type="Proteomes" id="UP000235786">
    <property type="component" value="Unassembled WGS sequence"/>
</dbReference>
<dbReference type="AlphaFoldDB" id="A0A2J6SDB5"/>
<proteinExistence type="predicted"/>
<evidence type="ECO:0000256" key="1">
    <source>
        <dbReference type="SAM" id="MobiDB-lite"/>
    </source>
</evidence>
<organism evidence="2 3">
    <name type="scientific">Hyaloscypha variabilis (strain UAMH 11265 / GT02V1 / F)</name>
    <name type="common">Meliniomyces variabilis</name>
    <dbReference type="NCBI Taxonomy" id="1149755"/>
    <lineage>
        <taxon>Eukaryota</taxon>
        <taxon>Fungi</taxon>
        <taxon>Dikarya</taxon>
        <taxon>Ascomycota</taxon>
        <taxon>Pezizomycotina</taxon>
        <taxon>Leotiomycetes</taxon>
        <taxon>Helotiales</taxon>
        <taxon>Hyaloscyphaceae</taxon>
        <taxon>Hyaloscypha</taxon>
        <taxon>Hyaloscypha variabilis</taxon>
    </lineage>
</organism>
<dbReference type="Gene3D" id="3.40.140.10">
    <property type="entry name" value="Cytidine Deaminase, domain 2"/>
    <property type="match status" value="1"/>
</dbReference>
<sequence length="425" mass="45764">MSPRSDIFLSLCLAQAELSPLHYRHGSIIVRGGKVIGQGFNCYRPGFDGGALKSGVLPSASLDGPAIAELKRRLKSKPKPKNKPDYQQDDGTFTPFESTGCGPNANVHLSMHSEMMAIRSALSLSSGTLSSQTSAGSAKCFEKPCFKLPGDSKKRKARARGLKAYAAAVCAEAEASGTSKSYGGKFSIQKSGFEPGSSQSGLQGGRQQVQRQGGEAVRGLEHMEKCRETPTEEVWPPKKPPSLAPKPQQILITKKNSLNTKADVKERTKDFRLKGSDLYVARLGMCQITPPLDLKLKQHASKIAAPASSSSPRSEPASLYDELSQLSRTPSPSTSPPNPPPILKPEVRASRPCYRCVSAMHAVGIKRVFWTNADGEWEGAKVRDLVDALEKGIEGDGDGTGTGQENKGVFVTKHEVLMLKRIMGF</sequence>
<evidence type="ECO:0008006" key="4">
    <source>
        <dbReference type="Google" id="ProtNLM"/>
    </source>
</evidence>
<feature type="compositionally biased region" description="Pro residues" evidence="1">
    <location>
        <begin position="333"/>
        <end position="343"/>
    </location>
</feature>
<evidence type="ECO:0000313" key="2">
    <source>
        <dbReference type="EMBL" id="PMD48764.1"/>
    </source>
</evidence>
<gene>
    <name evidence="2" type="ORF">L207DRAFT_627454</name>
</gene>
<dbReference type="EMBL" id="KZ613937">
    <property type="protein sequence ID" value="PMD48764.1"/>
    <property type="molecule type" value="Genomic_DNA"/>
</dbReference>
<dbReference type="GO" id="GO:0006139">
    <property type="term" value="P:nucleobase-containing compound metabolic process"/>
    <property type="evidence" value="ECO:0007669"/>
    <property type="project" value="UniProtKB-ARBA"/>
</dbReference>
<protein>
    <recommendedName>
        <fullName evidence="4">CMP/dCMP-type deaminase domain-containing protein</fullName>
    </recommendedName>
</protein>
<dbReference type="InterPro" id="IPR016193">
    <property type="entry name" value="Cytidine_deaminase-like"/>
</dbReference>
<dbReference type="OrthoDB" id="9972196at2759"/>